<evidence type="ECO:0000313" key="2">
    <source>
        <dbReference type="Proteomes" id="UP000609879"/>
    </source>
</evidence>
<dbReference type="InterPro" id="IPR016888">
    <property type="entry name" value="UCP028498"/>
</dbReference>
<dbReference type="EMBL" id="BOMI01000065">
    <property type="protein sequence ID" value="GID74780.1"/>
    <property type="molecule type" value="Genomic_DNA"/>
</dbReference>
<dbReference type="RefSeq" id="WP_203763707.1">
    <property type="nucleotide sequence ID" value="NZ_BAAABO010000012.1"/>
</dbReference>
<organism evidence="1 2">
    <name type="scientific">Paractinoplanes deccanensis</name>
    <dbReference type="NCBI Taxonomy" id="113561"/>
    <lineage>
        <taxon>Bacteria</taxon>
        <taxon>Bacillati</taxon>
        <taxon>Actinomycetota</taxon>
        <taxon>Actinomycetes</taxon>
        <taxon>Micromonosporales</taxon>
        <taxon>Micromonosporaceae</taxon>
        <taxon>Paractinoplanes</taxon>
    </lineage>
</organism>
<dbReference type="Pfam" id="PF10012">
    <property type="entry name" value="DUF2255"/>
    <property type="match status" value="1"/>
</dbReference>
<protein>
    <recommendedName>
        <fullName evidence="3">DUF2255 family protein</fullName>
    </recommendedName>
</protein>
<keyword evidence="2" id="KW-1185">Reference proteome</keyword>
<dbReference type="Proteomes" id="UP000609879">
    <property type="component" value="Unassembled WGS sequence"/>
</dbReference>
<name>A0ABQ3Y496_9ACTN</name>
<reference evidence="1 2" key="1">
    <citation type="submission" date="2021-01" db="EMBL/GenBank/DDBJ databases">
        <title>Whole genome shotgun sequence of Actinoplanes deccanensis NBRC 13994.</title>
        <authorList>
            <person name="Komaki H."/>
            <person name="Tamura T."/>
        </authorList>
    </citation>
    <scope>NUCLEOTIDE SEQUENCE [LARGE SCALE GENOMIC DNA]</scope>
    <source>
        <strain evidence="1 2">NBRC 13994</strain>
    </source>
</reference>
<proteinExistence type="predicted"/>
<sequence length="122" mass="13150">MAWDAGTVARLAGTSEVDVIVSAPDRPVVRAPIWIVGVGGDLYVRSWKGDQGRWYRRARRYGAGVLAVGGEEYAVRFVPVADAGLDAAVDEAYRGKYRHSPYAEAMTRAPAAGTTLRVEPVS</sequence>
<evidence type="ECO:0008006" key="3">
    <source>
        <dbReference type="Google" id="ProtNLM"/>
    </source>
</evidence>
<evidence type="ECO:0000313" key="1">
    <source>
        <dbReference type="EMBL" id="GID74780.1"/>
    </source>
</evidence>
<comment type="caution">
    <text evidence="1">The sequence shown here is derived from an EMBL/GenBank/DDBJ whole genome shotgun (WGS) entry which is preliminary data.</text>
</comment>
<gene>
    <name evidence="1" type="ORF">Ade02nite_34210</name>
</gene>
<accession>A0ABQ3Y496</accession>